<keyword evidence="10" id="KW-0498">Mitosis</keyword>
<feature type="compositionally biased region" description="Basic and acidic residues" evidence="17">
    <location>
        <begin position="236"/>
        <end position="254"/>
    </location>
</feature>
<dbReference type="GO" id="GO:0044732">
    <property type="term" value="C:mitotic spindle pole body"/>
    <property type="evidence" value="ECO:0007669"/>
    <property type="project" value="TreeGrafter"/>
</dbReference>
<dbReference type="Pfam" id="PF08655">
    <property type="entry name" value="DASH_Ask1"/>
    <property type="match status" value="1"/>
</dbReference>
<evidence type="ECO:0000256" key="3">
    <source>
        <dbReference type="ARBA" id="ARBA00004629"/>
    </source>
</evidence>
<proteinExistence type="inferred from homology"/>
<evidence type="ECO:0000256" key="1">
    <source>
        <dbReference type="ARBA" id="ARBA00004123"/>
    </source>
</evidence>
<evidence type="ECO:0000256" key="15">
    <source>
        <dbReference type="ARBA" id="ARBA00023306"/>
    </source>
</evidence>
<dbReference type="InterPro" id="IPR013964">
    <property type="entry name" value="DASH_Ask1"/>
</dbReference>
<dbReference type="GO" id="GO:0005874">
    <property type="term" value="C:microtubule"/>
    <property type="evidence" value="ECO:0007669"/>
    <property type="project" value="UniProtKB-KW"/>
</dbReference>
<feature type="compositionally biased region" description="Basic and acidic residues" evidence="17">
    <location>
        <begin position="149"/>
        <end position="159"/>
    </location>
</feature>
<keyword evidence="12" id="KW-0995">Kinetochore</keyword>
<dbReference type="GO" id="GO:0008608">
    <property type="term" value="P:attachment of spindle microtubules to kinetochore"/>
    <property type="evidence" value="ECO:0007669"/>
    <property type="project" value="InterPro"/>
</dbReference>
<dbReference type="Proteomes" id="UP000234254">
    <property type="component" value="Unassembled WGS sequence"/>
</dbReference>
<dbReference type="GO" id="GO:0042729">
    <property type="term" value="C:DASH complex"/>
    <property type="evidence" value="ECO:0007669"/>
    <property type="project" value="InterPro"/>
</dbReference>
<feature type="region of interest" description="Disordered" evidence="17">
    <location>
        <begin position="81"/>
        <end position="126"/>
    </location>
</feature>
<keyword evidence="15" id="KW-0131">Cell cycle</keyword>
<keyword evidence="8" id="KW-0132">Cell division</keyword>
<evidence type="ECO:0000256" key="8">
    <source>
        <dbReference type="ARBA" id="ARBA00022618"/>
    </source>
</evidence>
<feature type="compositionally biased region" description="Acidic residues" evidence="17">
    <location>
        <begin position="351"/>
        <end position="362"/>
    </location>
</feature>
<feature type="compositionally biased region" description="Low complexity" evidence="17">
    <location>
        <begin position="279"/>
        <end position="293"/>
    </location>
</feature>
<evidence type="ECO:0000256" key="12">
    <source>
        <dbReference type="ARBA" id="ARBA00022838"/>
    </source>
</evidence>
<evidence type="ECO:0000256" key="13">
    <source>
        <dbReference type="ARBA" id="ARBA00023212"/>
    </source>
</evidence>
<dbReference type="RefSeq" id="XP_024697414.1">
    <property type="nucleotide sequence ID" value="XM_024838527.1"/>
</dbReference>
<comment type="subcellular location">
    <subcellularLocation>
        <location evidence="3">Chromosome</location>
        <location evidence="3">Centromere</location>
        <location evidence="3">Kinetochore</location>
    </subcellularLocation>
    <subcellularLocation>
        <location evidence="2">Cytoplasm</location>
        <location evidence="2">Cytoskeleton</location>
        <location evidence="2">Spindle</location>
    </subcellularLocation>
    <subcellularLocation>
        <location evidence="1">Nucleus</location>
    </subcellularLocation>
</comment>
<dbReference type="GO" id="GO:0051301">
    <property type="term" value="P:cell division"/>
    <property type="evidence" value="ECO:0007669"/>
    <property type="project" value="UniProtKB-KW"/>
</dbReference>
<keyword evidence="14" id="KW-0539">Nucleus</keyword>
<keyword evidence="11" id="KW-0159">Chromosome partition</keyword>
<evidence type="ECO:0000256" key="16">
    <source>
        <dbReference type="ARBA" id="ARBA00023328"/>
    </source>
</evidence>
<keyword evidence="13" id="KW-0206">Cytoskeleton</keyword>
<comment type="similarity">
    <text evidence="4">Belongs to the DASH complex ASK1 family.</text>
</comment>
<sequence length="431" mass="48134">MSRPSSMSQRPLTLTEELEKLEQSITLTLQEIDHNFSQAHRIVTTSILPVVEQYAESSRDVWEGAKFWKQFFEASANVSLSGYEERPNEDDSMRDQTVTEDDESANVTQTTEHTSYEGASSEQLDAHHRGDDLDLTALSLSSHSTPRHPQQERLSHDNDTTVTSSIARPSPYETLKHEVDDFDSPLPPSRQYGAEEEYDLDHDDLPTTPGRGQPRYGGPSDTPTMSSSPFVPPVSHDAHKSSDPVMHRLQDKTYRVQATPIGKSYGNRPKFTVTPKQTSSSSSRFNFDSPLSSPELEAPQLNSEIFSPIKGDPETPNISRKRRPSGPRSRTTPKPGISVLTPAKGKKPVWDSDDDFDDDDMDFVGGPSPPKTMQFHIPQSRLMKTPAKEASKRIVEDLLFSAGANDTTDDLPEDHSPSVIRRAERLEDETF</sequence>
<feature type="region of interest" description="Disordered" evidence="17">
    <location>
        <begin position="404"/>
        <end position="431"/>
    </location>
</feature>
<evidence type="ECO:0000256" key="9">
    <source>
        <dbReference type="ARBA" id="ARBA00022701"/>
    </source>
</evidence>
<feature type="compositionally biased region" description="Low complexity" evidence="17">
    <location>
        <begin position="326"/>
        <end position="335"/>
    </location>
</feature>
<evidence type="ECO:0000256" key="14">
    <source>
        <dbReference type="ARBA" id="ARBA00023242"/>
    </source>
</evidence>
<accession>A0A2I1DG24</accession>
<dbReference type="GO" id="GO:0072686">
    <property type="term" value="C:mitotic spindle"/>
    <property type="evidence" value="ECO:0007669"/>
    <property type="project" value="InterPro"/>
</dbReference>
<evidence type="ECO:0000256" key="2">
    <source>
        <dbReference type="ARBA" id="ARBA00004186"/>
    </source>
</evidence>
<feature type="compositionally biased region" description="Basic and acidic residues" evidence="17">
    <location>
        <begin position="413"/>
        <end position="425"/>
    </location>
</feature>
<evidence type="ECO:0000256" key="5">
    <source>
        <dbReference type="ARBA" id="ARBA00014520"/>
    </source>
</evidence>
<name>A0A2I1DG24_ASPC2</name>
<keyword evidence="9" id="KW-0493">Microtubule</keyword>
<protein>
    <recommendedName>
        <fullName evidence="5">DASH complex subunit ASK1</fullName>
    </recommendedName>
</protein>
<feature type="compositionally biased region" description="Basic and acidic residues" evidence="17">
    <location>
        <begin position="83"/>
        <end position="94"/>
    </location>
</feature>
<keyword evidence="16" id="KW-0137">Centromere</keyword>
<feature type="compositionally biased region" description="Acidic residues" evidence="17">
    <location>
        <begin position="95"/>
        <end position="104"/>
    </location>
</feature>
<evidence type="ECO:0000256" key="10">
    <source>
        <dbReference type="ARBA" id="ARBA00022776"/>
    </source>
</evidence>
<evidence type="ECO:0000256" key="17">
    <source>
        <dbReference type="SAM" id="MobiDB-lite"/>
    </source>
</evidence>
<dbReference type="PANTHER" id="PTHR28200">
    <property type="entry name" value="DASH COMPLEX SUBUNIT ASK1"/>
    <property type="match status" value="1"/>
</dbReference>
<reference evidence="18" key="1">
    <citation type="submission" date="2016-12" db="EMBL/GenBank/DDBJ databases">
        <title>The genomes of Aspergillus section Nigri reveals drivers in fungal speciation.</title>
        <authorList>
            <consortium name="DOE Joint Genome Institute"/>
            <person name="Vesth T.C."/>
            <person name="Nybo J."/>
            <person name="Theobald S."/>
            <person name="Brandl J."/>
            <person name="Frisvad J.C."/>
            <person name="Nielsen K.F."/>
            <person name="Lyhne E.K."/>
            <person name="Kogle M.E."/>
            <person name="Kuo A."/>
            <person name="Riley R."/>
            <person name="Clum A."/>
            <person name="Nolan M."/>
            <person name="Lipzen A."/>
            <person name="Salamov A."/>
            <person name="Henrissat B."/>
            <person name="Wiebenga A."/>
            <person name="De vries R.P."/>
            <person name="Grigoriev I.V."/>
            <person name="Mortensen U.H."/>
            <person name="Andersen M.R."/>
            <person name="Baker S.E."/>
        </authorList>
    </citation>
    <scope>NUCLEOTIDE SEQUENCE</scope>
    <source>
        <strain evidence="18">IBT 28561</strain>
    </source>
</reference>
<keyword evidence="7" id="KW-0963">Cytoplasm</keyword>
<dbReference type="EMBL" id="MSFM01000001">
    <property type="protein sequence ID" value="PKY08820.1"/>
    <property type="molecule type" value="Genomic_DNA"/>
</dbReference>
<evidence type="ECO:0000313" key="18">
    <source>
        <dbReference type="EMBL" id="PKY08820.1"/>
    </source>
</evidence>
<organism evidence="18 19">
    <name type="scientific">Aspergillus campestris (strain IBT 28561)</name>
    <dbReference type="NCBI Taxonomy" id="1392248"/>
    <lineage>
        <taxon>Eukaryota</taxon>
        <taxon>Fungi</taxon>
        <taxon>Dikarya</taxon>
        <taxon>Ascomycota</taxon>
        <taxon>Pezizomycotina</taxon>
        <taxon>Eurotiomycetes</taxon>
        <taxon>Eurotiomycetidae</taxon>
        <taxon>Eurotiales</taxon>
        <taxon>Aspergillaceae</taxon>
        <taxon>Aspergillus</taxon>
        <taxon>Aspergillus subgen. Circumdati</taxon>
    </lineage>
</organism>
<gene>
    <name evidence="18" type="ORF">P168DRAFT_301451</name>
</gene>
<keyword evidence="6" id="KW-0158">Chromosome</keyword>
<dbReference type="PANTHER" id="PTHR28200:SF1">
    <property type="entry name" value="DASH COMPLEX SUBUNIT ASK1"/>
    <property type="match status" value="1"/>
</dbReference>
<evidence type="ECO:0000256" key="6">
    <source>
        <dbReference type="ARBA" id="ARBA00022454"/>
    </source>
</evidence>
<dbReference type="VEuPathDB" id="FungiDB:P168DRAFT_301451"/>
<evidence type="ECO:0000256" key="4">
    <source>
        <dbReference type="ARBA" id="ARBA00010731"/>
    </source>
</evidence>
<feature type="compositionally biased region" description="Polar residues" evidence="17">
    <location>
        <begin position="105"/>
        <end position="123"/>
    </location>
</feature>
<comment type="caution">
    <text evidence="18">The sequence shown here is derived from an EMBL/GenBank/DDBJ whole genome shotgun (WGS) entry which is preliminary data.</text>
</comment>
<dbReference type="OrthoDB" id="5573898at2759"/>
<dbReference type="AlphaFoldDB" id="A0A2I1DG24"/>
<keyword evidence="19" id="KW-1185">Reference proteome</keyword>
<feature type="region of interest" description="Disordered" evidence="17">
    <location>
        <begin position="141"/>
        <end position="374"/>
    </location>
</feature>
<evidence type="ECO:0000313" key="19">
    <source>
        <dbReference type="Proteomes" id="UP000234254"/>
    </source>
</evidence>
<dbReference type="GeneID" id="36546051"/>
<evidence type="ECO:0000256" key="7">
    <source>
        <dbReference type="ARBA" id="ARBA00022490"/>
    </source>
</evidence>
<evidence type="ECO:0000256" key="11">
    <source>
        <dbReference type="ARBA" id="ARBA00022829"/>
    </source>
</evidence>